<dbReference type="GeneID" id="92962578"/>
<dbReference type="SUPFAM" id="SSF51556">
    <property type="entry name" value="Metallo-dependent hydrolases"/>
    <property type="match status" value="1"/>
</dbReference>
<dbReference type="InterPro" id="IPR032466">
    <property type="entry name" value="Metal_Hydrolase"/>
</dbReference>
<dbReference type="GO" id="GO:0019213">
    <property type="term" value="F:deacetylase activity"/>
    <property type="evidence" value="ECO:0007669"/>
    <property type="project" value="InterPro"/>
</dbReference>
<dbReference type="InterPro" id="IPR011059">
    <property type="entry name" value="Metal-dep_hydrolase_composite"/>
</dbReference>
<feature type="binding site" description="via carbamate group" evidence="1">
    <location>
        <position position="160"/>
    </location>
    <ligand>
        <name>Zn(2+)</name>
        <dbReference type="ChEBI" id="CHEBI:29105"/>
        <label>2</label>
    </ligand>
</feature>
<feature type="modified residue" description="N6-carboxylysine" evidence="2">
    <location>
        <position position="160"/>
    </location>
</feature>
<dbReference type="EMBL" id="CCRF01000096">
    <property type="protein sequence ID" value="CEE02976.1"/>
    <property type="molecule type" value="Genomic_DNA"/>
</dbReference>
<evidence type="ECO:0000313" key="8">
    <source>
        <dbReference type="Proteomes" id="UP000040576"/>
    </source>
</evidence>
<feature type="binding site" evidence="1">
    <location>
        <position position="64"/>
    </location>
    <ligand>
        <name>Zn(2+)</name>
        <dbReference type="ChEBI" id="CHEBI:29105"/>
        <label>1</label>
    </ligand>
</feature>
<keyword evidence="1" id="KW-0862">Zinc</keyword>
<feature type="binding site" evidence="1">
    <location>
        <position position="276"/>
    </location>
    <ligand>
        <name>Zn(2+)</name>
        <dbReference type="ChEBI" id="CHEBI:29105"/>
        <label>1</label>
    </ligand>
</feature>
<feature type="domain" description="Amidohydrolase 3" evidence="4">
    <location>
        <begin position="280"/>
        <end position="373"/>
    </location>
</feature>
<dbReference type="PATRIC" id="fig|35841.7.peg.2919"/>
<evidence type="ECO:0000313" key="7">
    <source>
        <dbReference type="Proteomes" id="UP000032076"/>
    </source>
</evidence>
<sequence>MNNYKIIENGYVIDPEREVIEKKNIGIINGKLVDPQTIIQESADNYERINAEGCYVAPGFIDLHVHVFKDRTSLGIEADLVGVEQGVTTIVDAGSSGYENYKQFKELIVKNSKTEILSFLNISRKGLCEGISELENPNNLMTFEEAEKIFTSEKNIVGLKARMSSSVVKEQGIAPLQYARKLADQLEVPIMVHIGNPPPYLNEVFPLLQKGDIVTHAFHGKKHGILKEDNTMIPEALEALERGVLFDVGHGTASFSYRTITRFKERYSCPFTISTDIYIDNYVKPVGSLMKTMSKLLSIGYSLNDVVKSVTSRAAKAIGLAEQGTLKLGTRADLTIFTIAEREEDLVDSEGEIMKVRRVLQPRMTVKDGEVVYSE</sequence>
<evidence type="ECO:0000313" key="6">
    <source>
        <dbReference type="EMBL" id="KIO74333.1"/>
    </source>
</evidence>
<feature type="site" description="Transition state stabilizer" evidence="3">
    <location>
        <position position="162"/>
    </location>
</feature>
<evidence type="ECO:0000256" key="3">
    <source>
        <dbReference type="PIRSR" id="PIRSR039004-3"/>
    </source>
</evidence>
<feature type="binding site" description="via carbamate group" evidence="1">
    <location>
        <position position="160"/>
    </location>
    <ligand>
        <name>Zn(2+)</name>
        <dbReference type="ChEBI" id="CHEBI:29105"/>
        <label>1</label>
    </ligand>
</feature>
<evidence type="ECO:0000256" key="1">
    <source>
        <dbReference type="PIRSR" id="PIRSR039004-1"/>
    </source>
</evidence>
<accession>A0A090IY15</accession>
<proteinExistence type="predicted"/>
<keyword evidence="5" id="KW-0378">Hydrolase</keyword>
<keyword evidence="1" id="KW-0479">Metal-binding</keyword>
<evidence type="ECO:0000313" key="5">
    <source>
        <dbReference type="EMBL" id="CEE02976.1"/>
    </source>
</evidence>
<protein>
    <submittedName>
        <fullName evidence="5">Dihydroorotase</fullName>
        <ecNumber evidence="5">3.5.2.3</ecNumber>
    </submittedName>
</protein>
<dbReference type="EMBL" id="JXLU01000004">
    <property type="protein sequence ID" value="KIO74333.1"/>
    <property type="molecule type" value="Genomic_DNA"/>
</dbReference>
<dbReference type="NCBIfam" id="NF006689">
    <property type="entry name" value="PRK09237.1"/>
    <property type="match status" value="1"/>
</dbReference>
<evidence type="ECO:0000259" key="4">
    <source>
        <dbReference type="Pfam" id="PF07969"/>
    </source>
</evidence>
<dbReference type="Gene3D" id="2.30.40.10">
    <property type="entry name" value="Urease, subunit C, domain 1"/>
    <property type="match status" value="1"/>
</dbReference>
<reference evidence="5 8" key="1">
    <citation type="submission" date="2014-07" db="EMBL/GenBank/DDBJ databases">
        <authorList>
            <person name="Wibberg Daniel"/>
        </authorList>
    </citation>
    <scope>NUCLEOTIDE SEQUENCE [LARGE SCALE GENOMIC DNA]</scope>
</reference>
<dbReference type="PIRSF" id="PIRSF039004">
    <property type="entry name" value="ADE_EF_0837"/>
    <property type="match status" value="1"/>
</dbReference>
<dbReference type="PANTHER" id="PTHR42717:SF1">
    <property type="entry name" value="IMIDAZOLONEPROPIONASE AND RELATED AMIDOHYDROLASES"/>
    <property type="match status" value="1"/>
</dbReference>
<keyword evidence="8" id="KW-1185">Reference proteome</keyword>
<dbReference type="InterPro" id="IPR013108">
    <property type="entry name" value="Amidohydro_3"/>
</dbReference>
<dbReference type="Pfam" id="PF07969">
    <property type="entry name" value="Amidohydro_3"/>
    <property type="match status" value="1"/>
</dbReference>
<dbReference type="RefSeq" id="WP_034773035.1">
    <property type="nucleotide sequence ID" value="NZ_CCRF01000096.1"/>
</dbReference>
<feature type="binding site" evidence="1">
    <location>
        <position position="216"/>
    </location>
    <ligand>
        <name>Zn(2+)</name>
        <dbReference type="ChEBI" id="CHEBI:29105"/>
        <label>2</label>
    </ligand>
</feature>
<dbReference type="InterPro" id="IPR020043">
    <property type="entry name" value="Deacetylase_Atu3266-like"/>
</dbReference>
<organism evidence="5 8">
    <name type="scientific">Caldibacillus thermoamylovorans</name>
    <dbReference type="NCBI Taxonomy" id="35841"/>
    <lineage>
        <taxon>Bacteria</taxon>
        <taxon>Bacillati</taxon>
        <taxon>Bacillota</taxon>
        <taxon>Bacilli</taxon>
        <taxon>Bacillales</taxon>
        <taxon>Bacillaceae</taxon>
        <taxon>Caldibacillus</taxon>
    </lineage>
</organism>
<dbReference type="Proteomes" id="UP000032076">
    <property type="component" value="Unassembled WGS sequence"/>
</dbReference>
<reference evidence="6 7" key="2">
    <citation type="submission" date="2015-01" db="EMBL/GenBank/DDBJ databases">
        <title>Draft Genome Sequences of Four Bacillus thermoamylovorans Strains, Isolated From Food Products.</title>
        <authorList>
            <person name="Krawcyk A.O."/>
            <person name="Berendsen E.M."/>
            <person name="Eijlander R.T."/>
            <person name="de Jong A."/>
            <person name="Wells-Bennik M."/>
            <person name="Kuipers O.P."/>
        </authorList>
    </citation>
    <scope>NUCLEOTIDE SEQUENCE [LARGE SCALE GENOMIC DNA]</scope>
    <source>
        <strain evidence="6 7">B4167</strain>
    </source>
</reference>
<dbReference type="Proteomes" id="UP000040576">
    <property type="component" value="Unassembled WGS sequence"/>
</dbReference>
<dbReference type="PANTHER" id="PTHR42717">
    <property type="entry name" value="DIHYDROOROTASE-RELATED"/>
    <property type="match status" value="1"/>
</dbReference>
<dbReference type="EC" id="3.5.2.3" evidence="5"/>
<dbReference type="GO" id="GO:0046872">
    <property type="term" value="F:metal ion binding"/>
    <property type="evidence" value="ECO:0007669"/>
    <property type="project" value="UniProtKB-KW"/>
</dbReference>
<dbReference type="AlphaFoldDB" id="A0A090IY15"/>
<name>A0A090IY15_9BACI</name>
<feature type="binding site" evidence="1">
    <location>
        <position position="193"/>
    </location>
    <ligand>
        <name>Zn(2+)</name>
        <dbReference type="ChEBI" id="CHEBI:29105"/>
        <label>2</label>
    </ligand>
</feature>
<gene>
    <name evidence="6" type="ORF">B4167_1461</name>
    <name evidence="5" type="ORF">BT1A1_3193</name>
</gene>
<dbReference type="GO" id="GO:0004151">
    <property type="term" value="F:dihydroorotase activity"/>
    <property type="evidence" value="ECO:0007669"/>
    <property type="project" value="UniProtKB-EC"/>
</dbReference>
<evidence type="ECO:0000256" key="2">
    <source>
        <dbReference type="PIRSR" id="PIRSR039004-2"/>
    </source>
</evidence>
<feature type="binding site" evidence="1">
    <location>
        <position position="66"/>
    </location>
    <ligand>
        <name>Zn(2+)</name>
        <dbReference type="ChEBI" id="CHEBI:29105"/>
        <label>1</label>
    </ligand>
</feature>
<dbReference type="OrthoDB" id="9796020at2"/>
<dbReference type="Gene3D" id="3.20.20.140">
    <property type="entry name" value="Metal-dependent hydrolases"/>
    <property type="match status" value="1"/>
</dbReference>
<dbReference type="SUPFAM" id="SSF51338">
    <property type="entry name" value="Composite domain of metallo-dependent hydrolases"/>
    <property type="match status" value="1"/>
</dbReference>